<feature type="compositionally biased region" description="Polar residues" evidence="2">
    <location>
        <begin position="877"/>
        <end position="889"/>
    </location>
</feature>
<feature type="coiled-coil region" evidence="1">
    <location>
        <begin position="1272"/>
        <end position="1313"/>
    </location>
</feature>
<feature type="region of interest" description="Disordered" evidence="2">
    <location>
        <begin position="1400"/>
        <end position="1584"/>
    </location>
</feature>
<feature type="compositionally biased region" description="Basic and acidic residues" evidence="2">
    <location>
        <begin position="393"/>
        <end position="421"/>
    </location>
</feature>
<evidence type="ECO:0000313" key="4">
    <source>
        <dbReference type="EMBL" id="RMX48190.1"/>
    </source>
</evidence>
<feature type="compositionally biased region" description="Basic and acidic residues" evidence="2">
    <location>
        <begin position="546"/>
        <end position="706"/>
    </location>
</feature>
<protein>
    <submittedName>
        <fullName evidence="4">Uncharacterized protein</fullName>
    </submittedName>
</protein>
<feature type="compositionally biased region" description="Low complexity" evidence="2">
    <location>
        <begin position="813"/>
        <end position="828"/>
    </location>
</feature>
<feature type="chain" id="PRO_5018312025" evidence="3">
    <location>
        <begin position="23"/>
        <end position="1584"/>
    </location>
</feature>
<accession>A0A3M6U3F9</accession>
<feature type="region of interest" description="Disordered" evidence="2">
    <location>
        <begin position="852"/>
        <end position="948"/>
    </location>
</feature>
<keyword evidence="3" id="KW-0732">Signal</keyword>
<feature type="compositionally biased region" description="Basic and acidic residues" evidence="2">
    <location>
        <begin position="470"/>
        <end position="521"/>
    </location>
</feature>
<evidence type="ECO:0000256" key="2">
    <source>
        <dbReference type="SAM" id="MobiDB-lite"/>
    </source>
</evidence>
<feature type="signal peptide" evidence="3">
    <location>
        <begin position="1"/>
        <end position="22"/>
    </location>
</feature>
<comment type="caution">
    <text evidence="4">The sequence shown here is derived from an EMBL/GenBank/DDBJ whole genome shotgun (WGS) entry which is preliminary data.</text>
</comment>
<reference evidence="4 5" key="1">
    <citation type="journal article" date="2018" name="Sci. Rep.">
        <title>Comparative analysis of the Pocillopora damicornis genome highlights role of immune system in coral evolution.</title>
        <authorList>
            <person name="Cunning R."/>
            <person name="Bay R.A."/>
            <person name="Gillette P."/>
            <person name="Baker A.C."/>
            <person name="Traylor-Knowles N."/>
        </authorList>
    </citation>
    <scope>NUCLEOTIDE SEQUENCE [LARGE SCALE GENOMIC DNA]</scope>
    <source>
        <strain evidence="4">RSMAS</strain>
        <tissue evidence="4">Whole animal</tissue>
    </source>
</reference>
<feature type="compositionally biased region" description="Basic and acidic residues" evidence="2">
    <location>
        <begin position="431"/>
        <end position="441"/>
    </location>
</feature>
<dbReference type="OrthoDB" id="6022771at2759"/>
<feature type="compositionally biased region" description="Polar residues" evidence="2">
    <location>
        <begin position="1573"/>
        <end position="1584"/>
    </location>
</feature>
<dbReference type="STRING" id="46731.A0A3M6U3F9"/>
<feature type="compositionally biased region" description="Basic and acidic residues" evidence="2">
    <location>
        <begin position="77"/>
        <end position="92"/>
    </location>
</feature>
<feature type="compositionally biased region" description="Pro residues" evidence="2">
    <location>
        <begin position="1538"/>
        <end position="1572"/>
    </location>
</feature>
<feature type="region of interest" description="Disordered" evidence="2">
    <location>
        <begin position="383"/>
        <end position="531"/>
    </location>
</feature>
<feature type="compositionally biased region" description="Pro residues" evidence="2">
    <location>
        <begin position="1464"/>
        <end position="1473"/>
    </location>
</feature>
<feature type="compositionally biased region" description="Acidic residues" evidence="2">
    <location>
        <begin position="124"/>
        <end position="155"/>
    </location>
</feature>
<feature type="region of interest" description="Disordered" evidence="2">
    <location>
        <begin position="546"/>
        <end position="737"/>
    </location>
</feature>
<feature type="compositionally biased region" description="Polar residues" evidence="2">
    <location>
        <begin position="790"/>
        <end position="805"/>
    </location>
</feature>
<dbReference type="EMBL" id="RCHS01002306">
    <property type="protein sequence ID" value="RMX48190.1"/>
    <property type="molecule type" value="Genomic_DNA"/>
</dbReference>
<feature type="compositionally biased region" description="Basic and acidic residues" evidence="2">
    <location>
        <begin position="1400"/>
        <end position="1411"/>
    </location>
</feature>
<feature type="region of interest" description="Disordered" evidence="2">
    <location>
        <begin position="77"/>
        <end position="367"/>
    </location>
</feature>
<feature type="coiled-coil region" evidence="1">
    <location>
        <begin position="1101"/>
        <end position="1247"/>
    </location>
</feature>
<dbReference type="Proteomes" id="UP000275408">
    <property type="component" value="Unassembled WGS sequence"/>
</dbReference>
<evidence type="ECO:0000256" key="3">
    <source>
        <dbReference type="SAM" id="SignalP"/>
    </source>
</evidence>
<feature type="compositionally biased region" description="Polar residues" evidence="2">
    <location>
        <begin position="928"/>
        <end position="938"/>
    </location>
</feature>
<evidence type="ECO:0000256" key="1">
    <source>
        <dbReference type="SAM" id="Coils"/>
    </source>
</evidence>
<name>A0A3M6U3F9_POCDA</name>
<feature type="compositionally biased region" description="Basic and acidic residues" evidence="2">
    <location>
        <begin position="205"/>
        <end position="234"/>
    </location>
</feature>
<feature type="compositionally biased region" description="Basic and acidic residues" evidence="2">
    <location>
        <begin position="296"/>
        <end position="342"/>
    </location>
</feature>
<feature type="compositionally biased region" description="Acidic residues" evidence="2">
    <location>
        <begin position="185"/>
        <end position="204"/>
    </location>
</feature>
<feature type="compositionally biased region" description="Basic and acidic residues" evidence="2">
    <location>
        <begin position="271"/>
        <end position="285"/>
    </location>
</feature>
<gene>
    <name evidence="4" type="ORF">pdam_00015369</name>
</gene>
<feature type="compositionally biased region" description="Low complexity" evidence="2">
    <location>
        <begin position="857"/>
        <end position="867"/>
    </location>
</feature>
<proteinExistence type="predicted"/>
<keyword evidence="1" id="KW-0175">Coiled coil</keyword>
<organism evidence="4 5">
    <name type="scientific">Pocillopora damicornis</name>
    <name type="common">Cauliflower coral</name>
    <name type="synonym">Millepora damicornis</name>
    <dbReference type="NCBI Taxonomy" id="46731"/>
    <lineage>
        <taxon>Eukaryota</taxon>
        <taxon>Metazoa</taxon>
        <taxon>Cnidaria</taxon>
        <taxon>Anthozoa</taxon>
        <taxon>Hexacorallia</taxon>
        <taxon>Scleractinia</taxon>
        <taxon>Astrocoeniina</taxon>
        <taxon>Pocilloporidae</taxon>
        <taxon>Pocillopora</taxon>
    </lineage>
</organism>
<feature type="region of interest" description="Disordered" evidence="2">
    <location>
        <begin position="758"/>
        <end position="839"/>
    </location>
</feature>
<keyword evidence="5" id="KW-1185">Reference proteome</keyword>
<feature type="compositionally biased region" description="Polar residues" evidence="2">
    <location>
        <begin position="1485"/>
        <end position="1496"/>
    </location>
</feature>
<evidence type="ECO:0000313" key="5">
    <source>
        <dbReference type="Proteomes" id="UP000275408"/>
    </source>
</evidence>
<feature type="compositionally biased region" description="Pro residues" evidence="2">
    <location>
        <begin position="1431"/>
        <end position="1445"/>
    </location>
</feature>
<sequence>MAEKLVVLTFLLLFVSFQPVISEEAVDQGSIKTEDDQNFNDLSPAFEPGSYVENIVENSLSTRGLTEKSIRAAQYHKHTEEPVAYEESRDIPDEQAPTKAPEESKGSPGFFSQIYSELTHFYNDDDPDDGDSETPSDEEEAEEGELEDGEQEEENEKTITNGDDETTSRENSQNGESVDNKEEQKEEEQIDIANDETPYGEEEAIDGKSADSGKDQKGEEKIDSADIEAPSKEEEALDGEPGKNINESKNEEKACNANVESLSGEEALDSESEKNIKEVKNEQKNETAVGEAVDEENVKSESEFRSESDNSEDTMEKTVEKETDFKESKEEIKSESELEIGHTENVIAKPSSEEAIEEDIDSKKENQQDLLNKQFVFDEDLSLESADVTSESAKPEIPVETKGLETDNTEESGKEQEHTQQEPEDGCPAFEKNDEKSEGMEIKNGWFKLSDEELEHLRVKRKEVNEEDNTYSRKAEELIEEQKRESLLEKERRIAEEQEKRKEDEEKIIKSESLKESADSPKEEEDQIQEEFARKIRLESLKEQFKQVEANEKKEDKRQTKKEVKESADSPKEEKDQKQEEFARKIRHASLKEQHKQVEANEKKDDKRKMKEKAEEPADSPREEKDQIQEEFARKIRHASLKEQHKQVEANEKKDDKRQMKKKFEKERQNSIKRENGIKVKDNGAKKEVPHYERVQRKQKPRKDEAEPSQENGNQRKKHDEEEEHRKRKGAFDKNVAEEAALKKKLEQLSEERKKYEKLAAEYSHSKKQRQAQQPRGKPLASQAPKPKSRTSATVSSGQGKSGVNTQDRRPQRTQQTPKVQRTQVPPTRATIRDGEIGASLSTDAAYVTPKSVTASTMGVSGTETGTTGRGKGTVAPGTSTRANSSLLPTASLEEAVEESTPVEPVQRSVADDGVPGHTDTKVESHPTVETTGTTSKATNHESERSSSVHLVQLEEQIPKNDVHCADGFCRAKPEVISLASRFQQVEKKSTVGLVEPPLKDNASQAKDAPSGFANFMKGFRNFHEVSLQFILQYWPSVKNATKNLLSRVGLDQAFEQLCKDLADVHPAVLLSTVVFGTLGILYFFWSITNDFTNLISLDVLKSHEARVRFLEEEVESLKAERLKMEMDRNNYHKEKLIAEEESRNLRSNTEILTRAVEKLQKERQEMQLEIKSTQENLKGLEVVLKEKDHEIANHENAIANLNFKIGTLDDEIVKLNDHSDRMQMEKEAHKEHIGKLNEKIEHANIEHQKVCGGDRLDEEEMTERLQNLLKVHEVTEKNDKLQEKVEELEAEAEKLRRTNKMFEEDNVEKTERAELAESKATQALLIQREKEIELEALQKYFKSSEVELHRKITAEESTRISIENQLHSEQAKASSAVVDADKYRQLYLDIKKQIEEIDESKKEQVVDGRDSPATMSPMPGVPSHGSPVPFGAPPMMGPLPPPSSMFPGQRRPHPADFLGMTPPRQPFPPPGPATKGHATPPPTTVASSAQSSQKPIDSVDSFGHDNTDGSSHPPLPLGPMAGFGPPPSIPPMMRMPRFPPPPMMHPSPNGPLPPPMFLPRPGGPMPPPPQGTRPQASSTPSRS</sequence>